<feature type="transmembrane region" description="Helical" evidence="7">
    <location>
        <begin position="778"/>
        <end position="803"/>
    </location>
</feature>
<evidence type="ECO:0000256" key="6">
    <source>
        <dbReference type="ARBA" id="ARBA00038076"/>
    </source>
</evidence>
<feature type="transmembrane region" description="Helical" evidence="7">
    <location>
        <begin position="16"/>
        <end position="36"/>
    </location>
</feature>
<feature type="transmembrane region" description="Helical" evidence="7">
    <location>
        <begin position="497"/>
        <end position="517"/>
    </location>
</feature>
<evidence type="ECO:0000256" key="1">
    <source>
        <dbReference type="ARBA" id="ARBA00004651"/>
    </source>
</evidence>
<dbReference type="GO" id="GO:0005886">
    <property type="term" value="C:plasma membrane"/>
    <property type="evidence" value="ECO:0007669"/>
    <property type="project" value="UniProtKB-SubCell"/>
</dbReference>
<comment type="subcellular location">
    <subcellularLocation>
        <location evidence="1">Cell membrane</location>
        <topology evidence="1">Multi-pass membrane protein</topology>
    </subcellularLocation>
</comment>
<dbReference type="PANTHER" id="PTHR30572">
    <property type="entry name" value="MEMBRANE COMPONENT OF TRANSPORTER-RELATED"/>
    <property type="match status" value="1"/>
</dbReference>
<evidence type="ECO:0000259" key="8">
    <source>
        <dbReference type="Pfam" id="PF02687"/>
    </source>
</evidence>
<feature type="domain" description="ABC3 transporter permease C-terminal" evidence="8">
    <location>
        <begin position="270"/>
        <end position="391"/>
    </location>
</feature>
<feature type="transmembrane region" description="Helical" evidence="7">
    <location>
        <begin position="410"/>
        <end position="430"/>
    </location>
</feature>
<dbReference type="AlphaFoldDB" id="A0A6J6Z3K4"/>
<feature type="transmembrane region" description="Helical" evidence="7">
    <location>
        <begin position="722"/>
        <end position="745"/>
    </location>
</feature>
<gene>
    <name evidence="10" type="ORF">UFOPK3139_00224</name>
</gene>
<keyword evidence="3 7" id="KW-0812">Transmembrane</keyword>
<evidence type="ECO:0000256" key="5">
    <source>
        <dbReference type="ARBA" id="ARBA00023136"/>
    </source>
</evidence>
<name>A0A6J6Z3K4_9ZZZZ</name>
<feature type="domain" description="MacB-like periplasmic core" evidence="9">
    <location>
        <begin position="496"/>
        <end position="694"/>
    </location>
</feature>
<accession>A0A6J6Z3K4</accession>
<feature type="transmembrane region" description="Helical" evidence="7">
    <location>
        <begin position="436"/>
        <end position="455"/>
    </location>
</feature>
<reference evidence="10" key="1">
    <citation type="submission" date="2020-05" db="EMBL/GenBank/DDBJ databases">
        <authorList>
            <person name="Chiriac C."/>
            <person name="Salcher M."/>
            <person name="Ghai R."/>
            <person name="Kavagutti S V."/>
        </authorList>
    </citation>
    <scope>NUCLEOTIDE SEQUENCE</scope>
</reference>
<keyword evidence="2" id="KW-1003">Cell membrane</keyword>
<keyword evidence="5 7" id="KW-0472">Membrane</keyword>
<evidence type="ECO:0000313" key="10">
    <source>
        <dbReference type="EMBL" id="CAB4814106.1"/>
    </source>
</evidence>
<evidence type="ECO:0000256" key="2">
    <source>
        <dbReference type="ARBA" id="ARBA00022475"/>
    </source>
</evidence>
<feature type="transmembrane region" description="Helical" evidence="7">
    <location>
        <begin position="319"/>
        <end position="344"/>
    </location>
</feature>
<dbReference type="PANTHER" id="PTHR30572:SF4">
    <property type="entry name" value="ABC TRANSPORTER PERMEASE YTRF"/>
    <property type="match status" value="1"/>
</dbReference>
<feature type="domain" description="ABC3 transporter permease C-terminal" evidence="8">
    <location>
        <begin position="729"/>
        <end position="844"/>
    </location>
</feature>
<feature type="transmembrane region" description="Helical" evidence="7">
    <location>
        <begin position="815"/>
        <end position="835"/>
    </location>
</feature>
<sequence>MFKLAVKSLLARKLRLLLMVFAIVIGVSFVVGSFVISDSLRSTFNSLATNIEGTTDLTVRTSQDFGDNALRPPIDQSNVDLVKKLDGVQAVEGTLNVFSGITPIKANGDPVKRNGPPIIGINTVTSPELNQLIPVDGRPPSGEGEFALDVDAAKDFEFVVGDTYTVLLPAGSKQVKLVGTFAFNSAANDTTGAVLVAFDTPAAQKFFSLEGRFSEIAISVAKGADLAEVQARIAEKLPAGAEVVDRSVKIQETQDDFDEIATIFGSILLAFAMVTVVVSAFLINNTFRIIIGQRIRELALLRALGATGRQVTISVIGEALVIGVVATFIGLFAGIGLAVLLKVLFSALGFSLPDGPLEILPRTIIAATLVGVGVTIVSALLPALKVRQIPPIAALGDDFQLQGTGLRRHIIVGGAVTGIGAVLLGLGLFGSLDTTALLLTLALGALTMFVGINLLSPVFAVPVARGLGWPIARFRGVAGQLARDNSARNPRRTSSTAAALMIGVALISMVAVVGASIKDNFTGLLDNSVEADFFVRPDNAADPTAGFSPDLTAALRARPEIESVEAFRFAQQSVRVGGKTKDLQGTDFKNLLQHLNPDIISGDVPAAGPNDVLVHKDPAKDLGLQVGDSIDMLFIDGKTETLRVAAIYDDASILGNWVVSLDLWDRHFTATVDQFVTVRSLDRTDPTAAAKAVEVETAVYASVKAENKAEFKKTQQRRVDSFLAVVQGMLILALLIALLGIYNTLRLSIYERTRELGLLRAVGMTRAQMRVMIRWEAAIVAVFGAVLGVVLGVLFGVAAASALPSSFIKSITLPLGSLVIYVLVAAVFGLLAAIFPARRAARLNVLDAISHN</sequence>
<keyword evidence="4 7" id="KW-1133">Transmembrane helix</keyword>
<dbReference type="InterPro" id="IPR050250">
    <property type="entry name" value="Macrolide_Exporter_MacB"/>
</dbReference>
<evidence type="ECO:0000256" key="3">
    <source>
        <dbReference type="ARBA" id="ARBA00022692"/>
    </source>
</evidence>
<feature type="transmembrane region" description="Helical" evidence="7">
    <location>
        <begin position="260"/>
        <end position="283"/>
    </location>
</feature>
<feature type="transmembrane region" description="Helical" evidence="7">
    <location>
        <begin position="364"/>
        <end position="384"/>
    </location>
</feature>
<dbReference type="InterPro" id="IPR025857">
    <property type="entry name" value="MacB_PCD"/>
</dbReference>
<dbReference type="EMBL" id="CAFABA010000005">
    <property type="protein sequence ID" value="CAB4814106.1"/>
    <property type="molecule type" value="Genomic_DNA"/>
</dbReference>
<dbReference type="InterPro" id="IPR003838">
    <property type="entry name" value="ABC3_permease_C"/>
</dbReference>
<feature type="domain" description="MacB-like periplasmic core" evidence="9">
    <location>
        <begin position="17"/>
        <end position="235"/>
    </location>
</feature>
<evidence type="ECO:0000256" key="7">
    <source>
        <dbReference type="SAM" id="Phobius"/>
    </source>
</evidence>
<organism evidence="10">
    <name type="scientific">freshwater metagenome</name>
    <dbReference type="NCBI Taxonomy" id="449393"/>
    <lineage>
        <taxon>unclassified sequences</taxon>
        <taxon>metagenomes</taxon>
        <taxon>ecological metagenomes</taxon>
    </lineage>
</organism>
<dbReference type="GO" id="GO:0022857">
    <property type="term" value="F:transmembrane transporter activity"/>
    <property type="evidence" value="ECO:0007669"/>
    <property type="project" value="TreeGrafter"/>
</dbReference>
<dbReference type="Pfam" id="PF02687">
    <property type="entry name" value="FtsX"/>
    <property type="match status" value="2"/>
</dbReference>
<comment type="similarity">
    <text evidence="6">Belongs to the ABC-4 integral membrane protein family.</text>
</comment>
<proteinExistence type="inferred from homology"/>
<protein>
    <submittedName>
        <fullName evidence="10">Unannotated protein</fullName>
    </submittedName>
</protein>
<evidence type="ECO:0000259" key="9">
    <source>
        <dbReference type="Pfam" id="PF12704"/>
    </source>
</evidence>
<dbReference type="Pfam" id="PF12704">
    <property type="entry name" value="MacB_PCD"/>
    <property type="match status" value="2"/>
</dbReference>
<evidence type="ECO:0000256" key="4">
    <source>
        <dbReference type="ARBA" id="ARBA00022989"/>
    </source>
</evidence>